<evidence type="ECO:0000313" key="2">
    <source>
        <dbReference type="EMBL" id="KAK2072524.1"/>
    </source>
</evidence>
<accession>A0AAD9MCY8</accession>
<feature type="chain" id="PRO_5042130586" evidence="1">
    <location>
        <begin position="21"/>
        <end position="157"/>
    </location>
</feature>
<proteinExistence type="predicted"/>
<organism evidence="2 3">
    <name type="scientific">Phyllachora maydis</name>
    <dbReference type="NCBI Taxonomy" id="1825666"/>
    <lineage>
        <taxon>Eukaryota</taxon>
        <taxon>Fungi</taxon>
        <taxon>Dikarya</taxon>
        <taxon>Ascomycota</taxon>
        <taxon>Pezizomycotina</taxon>
        <taxon>Sordariomycetes</taxon>
        <taxon>Sordariomycetidae</taxon>
        <taxon>Phyllachorales</taxon>
        <taxon>Phyllachoraceae</taxon>
        <taxon>Phyllachora</taxon>
    </lineage>
</organism>
<comment type="caution">
    <text evidence="2">The sequence shown here is derived from an EMBL/GenBank/DDBJ whole genome shotgun (WGS) entry which is preliminary data.</text>
</comment>
<dbReference type="Proteomes" id="UP001217918">
    <property type="component" value="Unassembled WGS sequence"/>
</dbReference>
<reference evidence="2" key="1">
    <citation type="journal article" date="2023" name="Mol. Plant Microbe Interact.">
        <title>Elucidating the Obligate Nature and Biological Capacity of an Invasive Fungal Corn Pathogen.</title>
        <authorList>
            <person name="MacCready J.S."/>
            <person name="Roggenkamp E.M."/>
            <person name="Gdanetz K."/>
            <person name="Chilvers M.I."/>
        </authorList>
    </citation>
    <scope>NUCLEOTIDE SEQUENCE</scope>
    <source>
        <strain evidence="2">PM02</strain>
    </source>
</reference>
<keyword evidence="1" id="KW-0732">Signal</keyword>
<protein>
    <submittedName>
        <fullName evidence="2">Uncharacterized protein</fullName>
    </submittedName>
</protein>
<evidence type="ECO:0000313" key="3">
    <source>
        <dbReference type="Proteomes" id="UP001217918"/>
    </source>
</evidence>
<feature type="signal peptide" evidence="1">
    <location>
        <begin position="1"/>
        <end position="20"/>
    </location>
</feature>
<name>A0AAD9MCY8_9PEZI</name>
<sequence>MVAVPFLVQSVLALASVAAAGPYRLAPRVMVSQEHYEVLNMRASTTINPAAVLNTKCIDANAHIVSHDQNVAELSICGGIAGSIQKCGGSPVSTTGQSGTARFTLEAATSGATINISKSRWEQCVRAAQAVCPTGSMSGTCAGGASTGDVVFTLSKA</sequence>
<gene>
    <name evidence="2" type="ORF">P8C59_006872</name>
</gene>
<evidence type="ECO:0000256" key="1">
    <source>
        <dbReference type="SAM" id="SignalP"/>
    </source>
</evidence>
<dbReference type="AlphaFoldDB" id="A0AAD9MCY8"/>
<dbReference type="EMBL" id="JAQQPM010000006">
    <property type="protein sequence ID" value="KAK2072524.1"/>
    <property type="molecule type" value="Genomic_DNA"/>
</dbReference>
<keyword evidence="3" id="KW-1185">Reference proteome</keyword>